<gene>
    <name evidence="1" type="ORF">V5O48_015755</name>
</gene>
<evidence type="ECO:0000313" key="2">
    <source>
        <dbReference type="Proteomes" id="UP001465976"/>
    </source>
</evidence>
<proteinExistence type="predicted"/>
<dbReference type="EMBL" id="JBAHYK010001954">
    <property type="protein sequence ID" value="KAL0566259.1"/>
    <property type="molecule type" value="Genomic_DNA"/>
</dbReference>
<evidence type="ECO:0000313" key="1">
    <source>
        <dbReference type="EMBL" id="KAL0566259.1"/>
    </source>
</evidence>
<dbReference type="Proteomes" id="UP001465976">
    <property type="component" value="Unassembled WGS sequence"/>
</dbReference>
<accession>A0ABR3ETL3</accession>
<reference evidence="1 2" key="1">
    <citation type="submission" date="2024-02" db="EMBL/GenBank/DDBJ databases">
        <title>A draft genome for the cacao thread blight pathogen Marasmius crinis-equi.</title>
        <authorList>
            <person name="Cohen S.P."/>
            <person name="Baruah I.K."/>
            <person name="Amoako-Attah I."/>
            <person name="Bukari Y."/>
            <person name="Meinhardt L.W."/>
            <person name="Bailey B.A."/>
        </authorList>
    </citation>
    <scope>NUCLEOTIDE SEQUENCE [LARGE SCALE GENOMIC DNA]</scope>
    <source>
        <strain evidence="1 2">GH-76</strain>
    </source>
</reference>
<comment type="caution">
    <text evidence="1">The sequence shown here is derived from an EMBL/GenBank/DDBJ whole genome shotgun (WGS) entry which is preliminary data.</text>
</comment>
<name>A0ABR3ETL3_9AGAR</name>
<keyword evidence="2" id="KW-1185">Reference proteome</keyword>
<organism evidence="1 2">
    <name type="scientific">Marasmius crinis-equi</name>
    <dbReference type="NCBI Taxonomy" id="585013"/>
    <lineage>
        <taxon>Eukaryota</taxon>
        <taxon>Fungi</taxon>
        <taxon>Dikarya</taxon>
        <taxon>Basidiomycota</taxon>
        <taxon>Agaricomycotina</taxon>
        <taxon>Agaricomycetes</taxon>
        <taxon>Agaricomycetidae</taxon>
        <taxon>Agaricales</taxon>
        <taxon>Marasmiineae</taxon>
        <taxon>Marasmiaceae</taxon>
        <taxon>Marasmius</taxon>
    </lineage>
</organism>
<feature type="non-terminal residue" evidence="1">
    <location>
        <position position="1"/>
    </location>
</feature>
<protein>
    <submittedName>
        <fullName evidence="1">Uncharacterized protein</fullName>
    </submittedName>
</protein>
<sequence>TTADILKYLTVKFEEMFRRNEKFKNLCEQRDAVSRLANSSHGLFIWAYVVSRFLGDFSSEERLQSALDMILPQDAPGVIVLNNLYATVLNGVAAEHGDEDVKSHIRTILGLVIAVGRLEGIQGGPGLTDIILRGLLKHLTNKADDILSLLPRLGAVIEGVHTPHARLSLLHKSFEDYLADNSRSGYAWCIDMEGHWMPKVAEYCIHMVHSNVFSDTPEISDISSFASQYWTIAFLAHLNSSCPFPTESEPSQLLLDTLQQGLLRWVCYARNHKGAGCDNNVFSLTYGGLNKVRTFPEISL</sequence>